<dbReference type="AlphaFoldDB" id="A0ABC8LDX0"/>
<evidence type="ECO:0000313" key="3">
    <source>
        <dbReference type="Proteomes" id="UP001642260"/>
    </source>
</evidence>
<keyword evidence="3" id="KW-1185">Reference proteome</keyword>
<accession>A0ABC8LDX0</accession>
<feature type="region of interest" description="Disordered" evidence="1">
    <location>
        <begin position="166"/>
        <end position="194"/>
    </location>
</feature>
<dbReference type="EMBL" id="CAKOAT010519598">
    <property type="protein sequence ID" value="CAH8381684.1"/>
    <property type="molecule type" value="Genomic_DNA"/>
</dbReference>
<name>A0ABC8LDX0_ERUVS</name>
<feature type="region of interest" description="Disordered" evidence="1">
    <location>
        <begin position="279"/>
        <end position="303"/>
    </location>
</feature>
<sequence length="303" mass="34647">MPLRFSLYEFGEITRLNCDPFDKNDLWDVDHKDFWLEMKVPTSEGPTFKELQAIFPLCRNWSREKRVMVGLLGLLCIGIFGNRIEGVDVPLLSWRGSRPRINFTDFVAQEKREHPKVCVRHMVVKPIEDRYPKWEDNTVFTDLDNMIQDILNDQLDEKFWEVMADSKSKEEKKPHTNDVSPSTKRKKVQEHVDRSETVEAHNMAITGLVESVKNLAGKLDGIDDCVADKVIAKLDAVIQAKVDARIGLYESESKKKIAMLEEELKNLKQQHGIHIPTEVAKSNGGNSIAQEEDDASCNALIKD</sequence>
<reference evidence="2 3" key="1">
    <citation type="submission" date="2022-03" db="EMBL/GenBank/DDBJ databases">
        <authorList>
            <person name="Macdonald S."/>
            <person name="Ahmed S."/>
            <person name="Newling K."/>
        </authorList>
    </citation>
    <scope>NUCLEOTIDE SEQUENCE [LARGE SCALE GENOMIC DNA]</scope>
</reference>
<comment type="caution">
    <text evidence="2">The sequence shown here is derived from an EMBL/GenBank/DDBJ whole genome shotgun (WGS) entry which is preliminary data.</text>
</comment>
<proteinExistence type="predicted"/>
<protein>
    <submittedName>
        <fullName evidence="2">Uncharacterized protein</fullName>
    </submittedName>
</protein>
<gene>
    <name evidence="2" type="ORF">ERUC_LOCUS34167</name>
</gene>
<evidence type="ECO:0000313" key="2">
    <source>
        <dbReference type="EMBL" id="CAH8381684.1"/>
    </source>
</evidence>
<organism evidence="2 3">
    <name type="scientific">Eruca vesicaria subsp. sativa</name>
    <name type="common">Garden rocket</name>
    <name type="synonym">Eruca sativa</name>
    <dbReference type="NCBI Taxonomy" id="29727"/>
    <lineage>
        <taxon>Eukaryota</taxon>
        <taxon>Viridiplantae</taxon>
        <taxon>Streptophyta</taxon>
        <taxon>Embryophyta</taxon>
        <taxon>Tracheophyta</taxon>
        <taxon>Spermatophyta</taxon>
        <taxon>Magnoliopsida</taxon>
        <taxon>eudicotyledons</taxon>
        <taxon>Gunneridae</taxon>
        <taxon>Pentapetalae</taxon>
        <taxon>rosids</taxon>
        <taxon>malvids</taxon>
        <taxon>Brassicales</taxon>
        <taxon>Brassicaceae</taxon>
        <taxon>Brassiceae</taxon>
        <taxon>Eruca</taxon>
    </lineage>
</organism>
<evidence type="ECO:0000256" key="1">
    <source>
        <dbReference type="SAM" id="MobiDB-lite"/>
    </source>
</evidence>
<dbReference type="Proteomes" id="UP001642260">
    <property type="component" value="Unassembled WGS sequence"/>
</dbReference>
<feature type="compositionally biased region" description="Basic and acidic residues" evidence="1">
    <location>
        <begin position="166"/>
        <end position="176"/>
    </location>
</feature>